<comment type="caution">
    <text evidence="2">The sequence shown here is derived from an EMBL/GenBank/DDBJ whole genome shotgun (WGS) entry which is preliminary data.</text>
</comment>
<dbReference type="OrthoDB" id="4505928at2759"/>
<feature type="compositionally biased region" description="Basic and acidic residues" evidence="1">
    <location>
        <begin position="20"/>
        <end position="29"/>
    </location>
</feature>
<feature type="region of interest" description="Disordered" evidence="1">
    <location>
        <begin position="1"/>
        <end position="29"/>
    </location>
</feature>
<evidence type="ECO:0000313" key="3">
    <source>
        <dbReference type="Proteomes" id="UP000288168"/>
    </source>
</evidence>
<evidence type="ECO:0000256" key="1">
    <source>
        <dbReference type="SAM" id="MobiDB-lite"/>
    </source>
</evidence>
<dbReference type="AlphaFoldDB" id="A0A428PIM0"/>
<dbReference type="PANTHER" id="PTHR42070:SF1">
    <property type="entry name" value="FILAMENT ASSOCIATED PROTEIN, PUTATIVE (AFU_ORTHOLOGUE AFUA_8G06630)-RELATED"/>
    <property type="match status" value="1"/>
</dbReference>
<feature type="region of interest" description="Disordered" evidence="1">
    <location>
        <begin position="137"/>
        <end position="190"/>
    </location>
</feature>
<organism evidence="2 3">
    <name type="scientific">Fusarium duplospermum</name>
    <dbReference type="NCBI Taxonomy" id="1325734"/>
    <lineage>
        <taxon>Eukaryota</taxon>
        <taxon>Fungi</taxon>
        <taxon>Dikarya</taxon>
        <taxon>Ascomycota</taxon>
        <taxon>Pezizomycotina</taxon>
        <taxon>Sordariomycetes</taxon>
        <taxon>Hypocreomycetidae</taxon>
        <taxon>Hypocreales</taxon>
        <taxon>Nectriaceae</taxon>
        <taxon>Fusarium</taxon>
        <taxon>Fusarium solani species complex</taxon>
    </lineage>
</organism>
<accession>A0A428PIM0</accession>
<evidence type="ECO:0000313" key="2">
    <source>
        <dbReference type="EMBL" id="RSL52891.1"/>
    </source>
</evidence>
<name>A0A428PIM0_9HYPO</name>
<dbReference type="STRING" id="1325734.A0A428PIM0"/>
<feature type="compositionally biased region" description="Low complexity" evidence="1">
    <location>
        <begin position="146"/>
        <end position="161"/>
    </location>
</feature>
<keyword evidence="3" id="KW-1185">Reference proteome</keyword>
<dbReference type="Proteomes" id="UP000288168">
    <property type="component" value="Unassembled WGS sequence"/>
</dbReference>
<evidence type="ECO:0008006" key="4">
    <source>
        <dbReference type="Google" id="ProtNLM"/>
    </source>
</evidence>
<proteinExistence type="predicted"/>
<dbReference type="EMBL" id="NKCI01000129">
    <property type="protein sequence ID" value="RSL52891.1"/>
    <property type="molecule type" value="Genomic_DNA"/>
</dbReference>
<gene>
    <name evidence="2" type="ORF">CEP54_010680</name>
</gene>
<protein>
    <recommendedName>
        <fullName evidence="4">BZIP domain-containing protein</fullName>
    </recommendedName>
</protein>
<dbReference type="PANTHER" id="PTHR42070">
    <property type="entry name" value="FILAMENT ASSOCIATED PROTEIN, PUTATIVE (AFU_ORTHOLOGUE AFUA_8G06630)-RELATED"/>
    <property type="match status" value="1"/>
</dbReference>
<reference evidence="2 3" key="1">
    <citation type="submission" date="2017-06" db="EMBL/GenBank/DDBJ databases">
        <title>Comparative genomic analysis of Ambrosia Fusariam Clade fungi.</title>
        <authorList>
            <person name="Stajich J.E."/>
            <person name="Carrillo J."/>
            <person name="Kijimoto T."/>
            <person name="Eskalen A."/>
            <person name="O'Donnell K."/>
            <person name="Kasson M."/>
        </authorList>
    </citation>
    <scope>NUCLEOTIDE SEQUENCE [LARGE SCALE GENOMIC DNA]</scope>
    <source>
        <strain evidence="2 3">NRRL62584</strain>
    </source>
</reference>
<dbReference type="CDD" id="cd14688">
    <property type="entry name" value="bZIP_YAP"/>
    <property type="match status" value="1"/>
</dbReference>
<sequence>MLDLMPRKNRTPESLALNRENQRRSRARQRELLEDLQRRVREYESRDGQATLEMQRVARAVAGENAALRSLLAAKGVAADEVEAHLEAVRAGVSSVACTPAANSPCAASPVNIAPRPIACSQPSGCGSSAIVNPERAPCSQRQLKARSSATPTPAASSPQPCKQETDTPTLSCCSQPQPESQETSKPKPMDKIHCMEAATILAQIRGNSDISQARAALGCTNNDNCMVRNTDLLGLMDEMT</sequence>
<feature type="compositionally biased region" description="Polar residues" evidence="1">
    <location>
        <begin position="167"/>
        <end position="182"/>
    </location>
</feature>